<dbReference type="Pfam" id="PF08285">
    <property type="entry name" value="DPM3"/>
    <property type="match status" value="1"/>
</dbReference>
<keyword evidence="6 7" id="KW-0472">Membrane</keyword>
<gene>
    <name evidence="8" type="ORF">cubi_01779</name>
</gene>
<dbReference type="VEuPathDB" id="CryptoDB:cubi_01779"/>
<keyword evidence="4 7" id="KW-0256">Endoplasmic reticulum</keyword>
<comment type="subunit">
    <text evidence="7">Component of the dolichol-phosphate mannose (DPM) synthase complex.</text>
</comment>
<accession>A0A1J4MAP8</accession>
<dbReference type="UniPathway" id="UPA00378"/>
<keyword evidence="5 7" id="KW-1133">Transmembrane helix</keyword>
<dbReference type="AlphaFoldDB" id="A0A1J4MAP8"/>
<feature type="transmembrane region" description="Helical" evidence="7">
    <location>
        <begin position="14"/>
        <end position="34"/>
    </location>
</feature>
<name>A0A1J4MAP8_9CRYT</name>
<comment type="pathway">
    <text evidence="7">Protein modification; protein glycosylation.</text>
</comment>
<comment type="function">
    <text evidence="7">Stabilizer subunit of the dolichol-phosphate mannose (DPM) synthase complex; tethers catalytic subunit to the ER.</text>
</comment>
<keyword evidence="3 7" id="KW-0812">Transmembrane</keyword>
<dbReference type="InterPro" id="IPR013174">
    <property type="entry name" value="DPM3"/>
</dbReference>
<evidence type="ECO:0000256" key="1">
    <source>
        <dbReference type="ARBA" id="ARBA00004477"/>
    </source>
</evidence>
<dbReference type="RefSeq" id="XP_028873175.1">
    <property type="nucleotide sequence ID" value="XM_029018791.1"/>
</dbReference>
<sequence length="99" mass="11234">MQKQLPYFGYGKKVASMLLLSVFVWICGLFYFGLDLKSNTSVYWLMSPFICLLGFGLYSMISISISLLQFSDVTNGKADLAEDILRAQSNLERRGFKLD</sequence>
<evidence type="ECO:0000313" key="8">
    <source>
        <dbReference type="EMBL" id="OII71304.1"/>
    </source>
</evidence>
<dbReference type="GO" id="GO:0005789">
    <property type="term" value="C:endoplasmic reticulum membrane"/>
    <property type="evidence" value="ECO:0007669"/>
    <property type="project" value="UniProtKB-SubCell"/>
</dbReference>
<protein>
    <recommendedName>
        <fullName evidence="7">Dolichol-phosphate mannosyltransferase subunit 3</fullName>
    </recommendedName>
</protein>
<comment type="subcellular location">
    <subcellularLocation>
        <location evidence="1 7">Endoplasmic reticulum membrane</location>
        <topology evidence="1 7">Multi-pass membrane protein</topology>
    </subcellularLocation>
</comment>
<dbReference type="GeneID" id="39978570"/>
<organism evidence="8 9">
    <name type="scientific">Cryptosporidium ubiquitum</name>
    <dbReference type="NCBI Taxonomy" id="857276"/>
    <lineage>
        <taxon>Eukaryota</taxon>
        <taxon>Sar</taxon>
        <taxon>Alveolata</taxon>
        <taxon>Apicomplexa</taxon>
        <taxon>Conoidasida</taxon>
        <taxon>Coccidia</taxon>
        <taxon>Eucoccidiorida</taxon>
        <taxon>Eimeriorina</taxon>
        <taxon>Cryptosporidiidae</taxon>
        <taxon>Cryptosporidium</taxon>
    </lineage>
</organism>
<dbReference type="EMBL" id="LRBP01000030">
    <property type="protein sequence ID" value="OII71304.1"/>
    <property type="molecule type" value="Genomic_DNA"/>
</dbReference>
<proteinExistence type="inferred from homology"/>
<keyword evidence="9" id="KW-1185">Reference proteome</keyword>
<evidence type="ECO:0000256" key="2">
    <source>
        <dbReference type="ARBA" id="ARBA00010430"/>
    </source>
</evidence>
<evidence type="ECO:0000313" key="9">
    <source>
        <dbReference type="Proteomes" id="UP000186176"/>
    </source>
</evidence>
<feature type="transmembrane region" description="Helical" evidence="7">
    <location>
        <begin position="46"/>
        <end position="68"/>
    </location>
</feature>
<evidence type="ECO:0000256" key="5">
    <source>
        <dbReference type="ARBA" id="ARBA00022989"/>
    </source>
</evidence>
<comment type="similarity">
    <text evidence="2 7">Belongs to the DPM3 family.</text>
</comment>
<comment type="caution">
    <text evidence="8">The sequence shown here is derived from an EMBL/GenBank/DDBJ whole genome shotgun (WGS) entry which is preliminary data.</text>
</comment>
<evidence type="ECO:0000256" key="6">
    <source>
        <dbReference type="ARBA" id="ARBA00023136"/>
    </source>
</evidence>
<reference evidence="8 9" key="1">
    <citation type="submission" date="2016-10" db="EMBL/GenBank/DDBJ databases">
        <title>Reductive evolution of mitochondrial metabolism and differential evolution of invasion-related proteins in Cryptosporidium.</title>
        <authorList>
            <person name="Liu S."/>
            <person name="Roellig D.M."/>
            <person name="Guo Y."/>
            <person name="Li N."/>
            <person name="Frace M.A."/>
            <person name="Tang K."/>
            <person name="Zhang L."/>
            <person name="Feng Y."/>
            <person name="Xiao L."/>
        </authorList>
    </citation>
    <scope>NUCLEOTIDE SEQUENCE [LARGE SCALE GENOMIC DNA]</scope>
    <source>
        <strain evidence="8">39726</strain>
    </source>
</reference>
<evidence type="ECO:0000256" key="4">
    <source>
        <dbReference type="ARBA" id="ARBA00022824"/>
    </source>
</evidence>
<dbReference type="Proteomes" id="UP000186176">
    <property type="component" value="Unassembled WGS sequence"/>
</dbReference>
<evidence type="ECO:0000256" key="7">
    <source>
        <dbReference type="RuleBase" id="RU365085"/>
    </source>
</evidence>
<evidence type="ECO:0000256" key="3">
    <source>
        <dbReference type="ARBA" id="ARBA00022692"/>
    </source>
</evidence>
<dbReference type="OrthoDB" id="2014333at2759"/>